<dbReference type="InterPro" id="IPR058192">
    <property type="entry name" value="WHD_ROQ1-like"/>
</dbReference>
<dbReference type="Pfam" id="PF23282">
    <property type="entry name" value="WHD_ROQ1"/>
    <property type="match status" value="1"/>
</dbReference>
<dbReference type="GO" id="GO:0007165">
    <property type="term" value="P:signal transduction"/>
    <property type="evidence" value="ECO:0007669"/>
    <property type="project" value="InterPro"/>
</dbReference>
<evidence type="ECO:0000256" key="1">
    <source>
        <dbReference type="ARBA" id="ARBA00022614"/>
    </source>
</evidence>
<dbReference type="GO" id="GO:0043531">
    <property type="term" value="F:ADP binding"/>
    <property type="evidence" value="ECO:0007669"/>
    <property type="project" value="InterPro"/>
</dbReference>
<keyword evidence="3" id="KW-0611">Plant defense</keyword>
<dbReference type="SMART" id="SM00255">
    <property type="entry name" value="TIR"/>
    <property type="match status" value="1"/>
</dbReference>
<accession>A0A922DC13</accession>
<dbReference type="PANTHER" id="PTHR11017:SF570">
    <property type="entry name" value="DISEASE RESISTANCE PROTEIN (TIR-NBS CLASS)-RELATED"/>
    <property type="match status" value="1"/>
</dbReference>
<dbReference type="Pfam" id="PF01582">
    <property type="entry name" value="TIR"/>
    <property type="match status" value="1"/>
</dbReference>
<dbReference type="InterPro" id="IPR058546">
    <property type="entry name" value="RPS4B/Roq1-like_LRR"/>
</dbReference>
<keyword evidence="4" id="KW-0520">NAD</keyword>
<evidence type="ECO:0000256" key="3">
    <source>
        <dbReference type="ARBA" id="ARBA00022821"/>
    </source>
</evidence>
<dbReference type="Pfam" id="PF23286">
    <property type="entry name" value="LRR_13"/>
    <property type="match status" value="1"/>
</dbReference>
<dbReference type="PANTHER" id="PTHR11017">
    <property type="entry name" value="LEUCINE-RICH REPEAT-CONTAINING PROTEIN"/>
    <property type="match status" value="1"/>
</dbReference>
<gene>
    <name evidence="6" type="ORF">I3842_15G163000</name>
</gene>
<dbReference type="Proteomes" id="UP000811246">
    <property type="component" value="Chromosome 15"/>
</dbReference>
<dbReference type="FunFam" id="3.40.50.10140:FF:000007">
    <property type="entry name" value="Disease resistance protein (TIR-NBS-LRR class)"/>
    <property type="match status" value="1"/>
</dbReference>
<dbReference type="SMART" id="SM00382">
    <property type="entry name" value="AAA"/>
    <property type="match status" value="1"/>
</dbReference>
<dbReference type="AlphaFoldDB" id="A0A922DC13"/>
<keyword evidence="2" id="KW-0677">Repeat</keyword>
<keyword evidence="1" id="KW-0433">Leucine-rich repeat</keyword>
<evidence type="ECO:0000313" key="7">
    <source>
        <dbReference type="Proteomes" id="UP000811246"/>
    </source>
</evidence>
<evidence type="ECO:0000313" key="6">
    <source>
        <dbReference type="EMBL" id="KAG6676645.1"/>
    </source>
</evidence>
<evidence type="ECO:0000256" key="4">
    <source>
        <dbReference type="ARBA" id="ARBA00023027"/>
    </source>
</evidence>
<dbReference type="PROSITE" id="PS50104">
    <property type="entry name" value="TIR"/>
    <property type="match status" value="1"/>
</dbReference>
<dbReference type="InterPro" id="IPR003593">
    <property type="entry name" value="AAA+_ATPase"/>
</dbReference>
<organism evidence="6 7">
    <name type="scientific">Carya illinoinensis</name>
    <name type="common">Pecan</name>
    <dbReference type="NCBI Taxonomy" id="32201"/>
    <lineage>
        <taxon>Eukaryota</taxon>
        <taxon>Viridiplantae</taxon>
        <taxon>Streptophyta</taxon>
        <taxon>Embryophyta</taxon>
        <taxon>Tracheophyta</taxon>
        <taxon>Spermatophyta</taxon>
        <taxon>Magnoliopsida</taxon>
        <taxon>eudicotyledons</taxon>
        <taxon>Gunneridae</taxon>
        <taxon>Pentapetalae</taxon>
        <taxon>rosids</taxon>
        <taxon>fabids</taxon>
        <taxon>Fagales</taxon>
        <taxon>Juglandaceae</taxon>
        <taxon>Carya</taxon>
    </lineage>
</organism>
<sequence>MVSSSSSTTSPWLYDVFLSFRGEDTRNTFISHLYFALTQKGIRTFIDEDELERGDEISLALFQAIEVSRISIIVLSENYASSRWCLEELLKILDQYKKSEQQRVLPIFYHIDRSDVRHQSGDLEEALASCDEDAEKLNVDTNKLQLWKAALGEVADLSGYDMTYDRYRNESKFIQEIVQDISKIVQHSYLHVAKYPVGLGYSQVQNILDLHLSVGTNDVQMVGILGAPGIGKTTLAKAIYNSIAFKFDASCFLGNISDTSSEAYGLVQLQETLLSKILGDCRSLKVDNISTGINTIKHRLCSTKVLLILDDVDHLTQLETLAGGHDWFGKGSRIIITTRDEHLLTTHGVDSTYKMTGMTQDDAFKLFCLHAFKREKPDEGYGNFVEQILNYAGSLPLVLTVLGSNLYGRSESEWIHILDQYRKIPHQDIQKILQTNYERLSDDEKNIFLDIACFFIGDLFDDVVEILDIFGFCPNVWIPRLREKCLISKFNERLQMHHLLRDMGREVVRQESPKIPGMRSRLFIPEEVCDVLEDDTGRVNVEAILVDLREGDDIIYLSPKAFENMRRLRFFKVRNAHFSGDRLESLPNGIRVIDWPKCPLQYLPPKFHGNKLVILRMPGSLIRLIRLEFKNLTIMDFSDCEFLTKISDISSCPNLKEMHVNYCRNLIEVHDSVGFHDKLSELSLDECSNLKSFPTRLHLRSLRFLSLRGCSRLQNFPEIECQIQYLRVIDLKGTAIEKLPSSIEHVTGLVHLILEDCVNLKHLPSCLLQWKSLRWLVLDDCPNIVNFGMEAVHNGQSSPYIVPARENEASSSTELFPIPPPTNSAISLPQDSSSLRFPSLYQLDLANSGLTKSNFFGPFHRFPNVEHLDLSHSDIISIPASIKKFPTNLEVVDVGGCISLESLPEISQVIFPRLYSIDLSRCYKVNMGNCMPSTSWNRASMIFPGNNIPDWFSYCKESSSKSHCCQLEIKGPPLCLDDIIGIAFCAVIETVSTTLIWVEMPGEEDVSQEVHLGKMDSDHVCLWYLPTEYLTRRASEEADHLRIIFESTPNSVNFKRCGVHLLYKQHAEQNAKDHENVDVHLDAPIKDIGNFANPIDGSPLSKRRRIDHDYDDDDHDIESNLYSQVLFPRHKLVETDHDNSNSGHHEPPCSATRFNMFWYSLKRQAASNTPAP</sequence>
<dbReference type="GO" id="GO:0006952">
    <property type="term" value="P:defense response"/>
    <property type="evidence" value="ECO:0007669"/>
    <property type="project" value="InterPro"/>
</dbReference>
<name>A0A922DC13_CARIL</name>
<proteinExistence type="predicted"/>
<evidence type="ECO:0000259" key="5">
    <source>
        <dbReference type="PROSITE" id="PS50104"/>
    </source>
</evidence>
<dbReference type="InterPro" id="IPR002182">
    <property type="entry name" value="NB-ARC"/>
</dbReference>
<dbReference type="InterPro" id="IPR045344">
    <property type="entry name" value="C-JID"/>
</dbReference>
<dbReference type="Pfam" id="PF20160">
    <property type="entry name" value="C-JID"/>
    <property type="match status" value="1"/>
</dbReference>
<dbReference type="InterPro" id="IPR044974">
    <property type="entry name" value="Disease_R_plants"/>
</dbReference>
<protein>
    <recommendedName>
        <fullName evidence="5">TIR domain-containing protein</fullName>
    </recommendedName>
</protein>
<feature type="domain" description="TIR" evidence="5">
    <location>
        <begin position="12"/>
        <end position="185"/>
    </location>
</feature>
<dbReference type="InterPro" id="IPR000157">
    <property type="entry name" value="TIR_dom"/>
</dbReference>
<evidence type="ECO:0000256" key="2">
    <source>
        <dbReference type="ARBA" id="ARBA00022737"/>
    </source>
</evidence>
<comment type="caution">
    <text evidence="6">The sequence shown here is derived from an EMBL/GenBank/DDBJ whole genome shotgun (WGS) entry which is preliminary data.</text>
</comment>
<dbReference type="EMBL" id="CM031839">
    <property type="protein sequence ID" value="KAG6676645.1"/>
    <property type="molecule type" value="Genomic_DNA"/>
</dbReference>
<reference evidence="6" key="1">
    <citation type="submission" date="2021-01" db="EMBL/GenBank/DDBJ databases">
        <authorList>
            <person name="Lovell J.T."/>
            <person name="Bentley N."/>
            <person name="Bhattarai G."/>
            <person name="Jenkins J.W."/>
            <person name="Sreedasyam A."/>
            <person name="Alarcon Y."/>
            <person name="Bock C."/>
            <person name="Boston L."/>
            <person name="Carlson J."/>
            <person name="Cervantes K."/>
            <person name="Clermont K."/>
            <person name="Krom N."/>
            <person name="Kubenka K."/>
            <person name="Mamidi S."/>
            <person name="Mattison C."/>
            <person name="Monteros M."/>
            <person name="Pisani C."/>
            <person name="Plott C."/>
            <person name="Rajasekar S."/>
            <person name="Rhein H.S."/>
            <person name="Rohla C."/>
            <person name="Song M."/>
            <person name="Hilaire R.S."/>
            <person name="Shu S."/>
            <person name="Wells L."/>
            <person name="Wang X."/>
            <person name="Webber J."/>
            <person name="Heerema R.J."/>
            <person name="Klein P."/>
            <person name="Conner P."/>
            <person name="Grauke L."/>
            <person name="Grimwood J."/>
            <person name="Schmutz J."/>
            <person name="Randall J.J."/>
        </authorList>
    </citation>
    <scope>NUCLEOTIDE SEQUENCE</scope>
    <source>
        <tissue evidence="6">Leaf</tissue>
    </source>
</reference>
<dbReference type="Pfam" id="PF00931">
    <property type="entry name" value="NB-ARC"/>
    <property type="match status" value="1"/>
</dbReference>